<dbReference type="RefSeq" id="WP_152264992.1">
    <property type="nucleotide sequence ID" value="NZ_JBFADJ010000018.1"/>
</dbReference>
<sequence length="317" mass="35797">MSDAQGVRQETGDRPYRQGLDKALLMSLARADRRRVAARTAVLAVVYAATATVALRPGVGWWGLLGSAFLGFVLAGFINAAHDCVHGTHLGSRRANRIAGAAWSTPILLNYTIYRHQHLVHHRYTGVEGDSEPAEHYATLRAYLYNLSGLPFWPGFPRRIVKTWRGDFPASVRTDDRRRDAKRDNWAIFAWLVAMAVLTVLFPFALLIAYWVPLALSLPASVFLSLPEHYGLWGVPEVSRNTRTVRSNGFVRYFMWNANYHAEHHHYPAVSSLNLHRLHRSMPVPHPIQEKSYLRFHAGLVGALRKGRQDYGRTARG</sequence>
<dbReference type="Pfam" id="PF00487">
    <property type="entry name" value="FA_desaturase"/>
    <property type="match status" value="1"/>
</dbReference>
<reference evidence="3 4" key="1">
    <citation type="journal article" date="2019" name="Microb. Cell Fact.">
        <title>Exploring novel herbicidin analogues by transcriptional regulator overexpression and MS/MS molecular networking.</title>
        <authorList>
            <person name="Shi Y."/>
            <person name="Gu R."/>
            <person name="Li Y."/>
            <person name="Wang X."/>
            <person name="Ren W."/>
            <person name="Li X."/>
            <person name="Wang L."/>
            <person name="Xie Y."/>
            <person name="Hong B."/>
        </authorList>
    </citation>
    <scope>NUCLEOTIDE SEQUENCE [LARGE SCALE GENOMIC DNA]</scope>
    <source>
        <strain evidence="3 4">US-43</strain>
    </source>
</reference>
<name>A0A5N5W337_STRMB</name>
<dbReference type="PANTHER" id="PTHR19353">
    <property type="entry name" value="FATTY ACID DESATURASE 2"/>
    <property type="match status" value="1"/>
</dbReference>
<feature type="transmembrane region" description="Helical" evidence="1">
    <location>
        <begin position="36"/>
        <end position="55"/>
    </location>
</feature>
<evidence type="ECO:0000259" key="2">
    <source>
        <dbReference type="Pfam" id="PF00487"/>
    </source>
</evidence>
<evidence type="ECO:0000313" key="3">
    <source>
        <dbReference type="EMBL" id="KAB7836974.1"/>
    </source>
</evidence>
<dbReference type="OrthoDB" id="104711at2"/>
<keyword evidence="1" id="KW-1133">Transmembrane helix</keyword>
<keyword evidence="1" id="KW-0812">Transmembrane</keyword>
<feature type="transmembrane region" description="Helical" evidence="1">
    <location>
        <begin position="186"/>
        <end position="212"/>
    </location>
</feature>
<accession>A0A5N5W337</accession>
<dbReference type="InterPro" id="IPR012171">
    <property type="entry name" value="Fatty_acid_desaturase"/>
</dbReference>
<dbReference type="AlphaFoldDB" id="A0A5N5W337"/>
<comment type="caution">
    <text evidence="3">The sequence shown here is derived from an EMBL/GenBank/DDBJ whole genome shotgun (WGS) entry which is preliminary data.</text>
</comment>
<organism evidence="3 4">
    <name type="scientific">Streptomyces mobaraensis</name>
    <name type="common">Streptoverticillium mobaraense</name>
    <dbReference type="NCBI Taxonomy" id="35621"/>
    <lineage>
        <taxon>Bacteria</taxon>
        <taxon>Bacillati</taxon>
        <taxon>Actinomycetota</taxon>
        <taxon>Actinomycetes</taxon>
        <taxon>Kitasatosporales</taxon>
        <taxon>Streptomycetaceae</taxon>
        <taxon>Streptomyces</taxon>
    </lineage>
</organism>
<dbReference type="GO" id="GO:0016717">
    <property type="term" value="F:oxidoreductase activity, acting on paired donors, with oxidation of a pair of donors resulting in the reduction of molecular oxygen to two molecules of water"/>
    <property type="evidence" value="ECO:0007669"/>
    <property type="project" value="TreeGrafter"/>
</dbReference>
<dbReference type="Proteomes" id="UP000327000">
    <property type="component" value="Unassembled WGS sequence"/>
</dbReference>
<keyword evidence="4" id="KW-1185">Reference proteome</keyword>
<gene>
    <name evidence="3" type="ORF">FRZ00_24725</name>
</gene>
<dbReference type="InterPro" id="IPR005804">
    <property type="entry name" value="FA_desaturase_dom"/>
</dbReference>
<keyword evidence="1" id="KW-0472">Membrane</keyword>
<feature type="transmembrane region" description="Helical" evidence="1">
    <location>
        <begin position="61"/>
        <end position="81"/>
    </location>
</feature>
<feature type="domain" description="Fatty acid desaturase" evidence="2">
    <location>
        <begin position="60"/>
        <end position="281"/>
    </location>
</feature>
<dbReference type="GO" id="GO:0016020">
    <property type="term" value="C:membrane"/>
    <property type="evidence" value="ECO:0007669"/>
    <property type="project" value="TreeGrafter"/>
</dbReference>
<dbReference type="GO" id="GO:0008610">
    <property type="term" value="P:lipid biosynthetic process"/>
    <property type="evidence" value="ECO:0007669"/>
    <property type="project" value="UniProtKB-ARBA"/>
</dbReference>
<evidence type="ECO:0000313" key="4">
    <source>
        <dbReference type="Proteomes" id="UP000327000"/>
    </source>
</evidence>
<protein>
    <submittedName>
        <fullName evidence="3">Omega-3 fatty acid desaturase</fullName>
    </submittedName>
</protein>
<dbReference type="EMBL" id="VOKX01000098">
    <property type="protein sequence ID" value="KAB7836974.1"/>
    <property type="molecule type" value="Genomic_DNA"/>
</dbReference>
<evidence type="ECO:0000256" key="1">
    <source>
        <dbReference type="SAM" id="Phobius"/>
    </source>
</evidence>
<proteinExistence type="predicted"/>
<dbReference type="PANTHER" id="PTHR19353:SF19">
    <property type="entry name" value="DELTA(5) FATTY ACID DESATURASE C-RELATED"/>
    <property type="match status" value="1"/>
</dbReference>